<dbReference type="SMART" id="SM01399">
    <property type="entry name" value="Sybindin"/>
    <property type="match status" value="1"/>
</dbReference>
<evidence type="ECO:0000256" key="4">
    <source>
        <dbReference type="ARBA" id="ARBA00004906"/>
    </source>
</evidence>
<protein>
    <recommendedName>
        <fullName evidence="18">Peroxin-12</fullName>
    </recommendedName>
</protein>
<reference evidence="22" key="1">
    <citation type="journal article" date="2015" name="PLoS ONE">
        <title>Comprehensive Evaluation of Toxoplasma gondii VEG and Neospora caninum LIV Genomes with Tachyzoite Stage Transcriptome and Proteome Defines Novel Transcript Features.</title>
        <authorList>
            <person name="Ramaprasad A."/>
            <person name="Mourier T."/>
            <person name="Naeem R."/>
            <person name="Malas T.B."/>
            <person name="Moussa E."/>
            <person name="Panigrahi A."/>
            <person name="Vermont S.J."/>
            <person name="Otto T.D."/>
            <person name="Wastling J."/>
            <person name="Pain A."/>
        </authorList>
    </citation>
    <scope>NUCLEOTIDE SEQUENCE</scope>
    <source>
        <strain evidence="22">VEG</strain>
    </source>
</reference>
<dbReference type="InterPro" id="IPR007233">
    <property type="entry name" value="TRAPPC"/>
</dbReference>
<dbReference type="SUPFAM" id="SSF57850">
    <property type="entry name" value="RING/U-box"/>
    <property type="match status" value="1"/>
</dbReference>
<proteinExistence type="inferred from homology"/>
<evidence type="ECO:0000256" key="9">
    <source>
        <dbReference type="ARBA" id="ARBA00022771"/>
    </source>
</evidence>
<dbReference type="GO" id="GO:0030008">
    <property type="term" value="C:TRAPP complex"/>
    <property type="evidence" value="ECO:0007669"/>
    <property type="project" value="InterPro"/>
</dbReference>
<name>A0A0F7VB00_TOXGV</name>
<keyword evidence="14 20" id="KW-1133">Transmembrane helix</keyword>
<comment type="similarity">
    <text evidence="5">Belongs to the pex2/pex10/pex12 family.</text>
</comment>
<feature type="compositionally biased region" description="Low complexity" evidence="19">
    <location>
        <begin position="283"/>
        <end position="294"/>
    </location>
</feature>
<feature type="domain" description="Pex N-terminal" evidence="21">
    <location>
        <begin position="779"/>
        <end position="926"/>
    </location>
</feature>
<evidence type="ECO:0000256" key="15">
    <source>
        <dbReference type="ARBA" id="ARBA00023034"/>
    </source>
</evidence>
<dbReference type="GO" id="GO:0005783">
    <property type="term" value="C:endoplasmic reticulum"/>
    <property type="evidence" value="ECO:0007669"/>
    <property type="project" value="UniProtKB-SubCell"/>
</dbReference>
<dbReference type="Gene3D" id="3.30.450.70">
    <property type="match status" value="1"/>
</dbReference>
<feature type="region of interest" description="Disordered" evidence="19">
    <location>
        <begin position="272"/>
        <end position="361"/>
    </location>
</feature>
<feature type="region of interest" description="Disordered" evidence="19">
    <location>
        <begin position="127"/>
        <end position="156"/>
    </location>
</feature>
<feature type="compositionally biased region" description="Acidic residues" evidence="19">
    <location>
        <begin position="715"/>
        <end position="724"/>
    </location>
</feature>
<keyword evidence="15" id="KW-0333">Golgi apparatus</keyword>
<keyword evidence="6" id="KW-0813">Transport</keyword>
<keyword evidence="8" id="KW-0479">Metal-binding</keyword>
<comment type="pathway">
    <text evidence="4">Protein modification; protein ubiquitination.</text>
</comment>
<evidence type="ECO:0000256" key="7">
    <source>
        <dbReference type="ARBA" id="ARBA00022692"/>
    </source>
</evidence>
<dbReference type="CDD" id="cd14855">
    <property type="entry name" value="TRAPPC1_MUM2"/>
    <property type="match status" value="1"/>
</dbReference>
<evidence type="ECO:0000256" key="17">
    <source>
        <dbReference type="ARBA" id="ARBA00023140"/>
    </source>
</evidence>
<comment type="subcellular location">
    <subcellularLocation>
        <location evidence="1">Endoplasmic reticulum</location>
    </subcellularLocation>
    <subcellularLocation>
        <location evidence="2">Golgi apparatus</location>
    </subcellularLocation>
    <subcellularLocation>
        <location evidence="3">Peroxisome membrane</location>
        <topology evidence="3">Multi-pass membrane protein</topology>
    </subcellularLocation>
</comment>
<evidence type="ECO:0000256" key="6">
    <source>
        <dbReference type="ARBA" id="ARBA00022448"/>
    </source>
</evidence>
<dbReference type="InterPro" id="IPR006845">
    <property type="entry name" value="Pex_N"/>
</dbReference>
<dbReference type="GO" id="GO:0006513">
    <property type="term" value="P:protein monoubiquitination"/>
    <property type="evidence" value="ECO:0007669"/>
    <property type="project" value="TreeGrafter"/>
</dbReference>
<keyword evidence="12" id="KW-0931">ER-Golgi transport</keyword>
<feature type="region of interest" description="Disordered" evidence="19">
    <location>
        <begin position="58"/>
        <end position="108"/>
    </location>
</feature>
<evidence type="ECO:0000256" key="19">
    <source>
        <dbReference type="SAM" id="MobiDB-lite"/>
    </source>
</evidence>
<dbReference type="InterPro" id="IPR017375">
    <property type="entry name" value="PEX12"/>
</dbReference>
<keyword evidence="13" id="KW-0653">Protein transport</keyword>
<evidence type="ECO:0000256" key="2">
    <source>
        <dbReference type="ARBA" id="ARBA00004555"/>
    </source>
</evidence>
<feature type="compositionally biased region" description="Basic and acidic residues" evidence="19">
    <location>
        <begin position="88"/>
        <end position="108"/>
    </location>
</feature>
<evidence type="ECO:0000313" key="22">
    <source>
        <dbReference type="EMBL" id="CEL78416.1"/>
    </source>
</evidence>
<keyword evidence="10" id="KW-0256">Endoplasmic reticulum</keyword>
<feature type="compositionally biased region" description="Basic and acidic residues" evidence="19">
    <location>
        <begin position="441"/>
        <end position="465"/>
    </location>
</feature>
<evidence type="ECO:0000256" key="1">
    <source>
        <dbReference type="ARBA" id="ARBA00004240"/>
    </source>
</evidence>
<evidence type="ECO:0000256" key="18">
    <source>
        <dbReference type="ARBA" id="ARBA00029692"/>
    </source>
</evidence>
<dbReference type="GO" id="GO:0004842">
    <property type="term" value="F:ubiquitin-protein transferase activity"/>
    <property type="evidence" value="ECO:0007669"/>
    <property type="project" value="TreeGrafter"/>
</dbReference>
<evidence type="ECO:0000256" key="8">
    <source>
        <dbReference type="ARBA" id="ARBA00022723"/>
    </source>
</evidence>
<dbReference type="EMBL" id="LN714502">
    <property type="protein sequence ID" value="CEL78416.1"/>
    <property type="molecule type" value="Genomic_DNA"/>
</dbReference>
<keyword evidence="11" id="KW-0862">Zinc</keyword>
<evidence type="ECO:0000256" key="11">
    <source>
        <dbReference type="ARBA" id="ARBA00022833"/>
    </source>
</evidence>
<evidence type="ECO:0000256" key="14">
    <source>
        <dbReference type="ARBA" id="ARBA00022989"/>
    </source>
</evidence>
<feature type="transmembrane region" description="Helical" evidence="20">
    <location>
        <begin position="767"/>
        <end position="786"/>
    </location>
</feature>
<evidence type="ECO:0000259" key="21">
    <source>
        <dbReference type="Pfam" id="PF04757"/>
    </source>
</evidence>
<dbReference type="SUPFAM" id="SSF64356">
    <property type="entry name" value="SNARE-like"/>
    <property type="match status" value="1"/>
</dbReference>
<sequence>MIFSFYIFHRHQCIYSVLLSSREEAPDGAAAGDASSVCTPGAGATLFLPTAPGSAASPVLSRLGGSSDGLPAGGAQPGVSTPAPLNRGQEERRGAPKASGRDGRQQQHSEKLLSGLLFSMKKFCEQIGPQPQQPAPQASSVTPAGPGSAASQLQQRRPCTSIGGPFHAFTTPAYKLHCLETPTGYKFVCLTSPDVPTLRDSLHHIYVAFFVEFVVKAPGYQPSLPVTQPIFVSQLVAFLKSLPYFALAPFPLLDLPAPRVIMEDTGAVFSTTLYPPPHSDRTPALPSSALSSSLQLDTPGTPPGDASRLSSGPSRISSSSASLPLSSSTFLPASSSKPSSSSSPASSSSSSSSSPPSSSSFFSSALAQQVRRAAAPQQLGRHRIAQLLLLLLSRSSLQQPSFFEVLAQQKLLEGLLSALQHCVDVLRDQLESDELLGQQAEVRRQSDDERDGGSGRHAGAGERREKAGRRKKGERREKGGEQKQGTERGKKGQVARGSASFVAGIGESVACSWLGRCWGNREKRLLGNAVAFLKHARDQVTSRRVCLWMLRHWEIFFGVFLAGVEWQSLVTSSASFAERFYGLQRLDKSFLSLASLPFALAAPVPASEVSRDPHGLRGDALVGEKSQINAQLARPLSEETEKERDAVIKALLACLERGGRTHAGGLGLRRRQILLSLAFLLLPLLRREIHAAYLRSVRTLDSPASSTLDEFFSDDSLQDEEEAEEQRREEEERKRTGDSRESHLPLSCSISSSCSSSQVAAERARILYSRFVSLFSRALNAVWRFLRSRLRRMLFFLHRLWRLRRRLFVRLYSPACGLHSLVCFVYMLLYLADATKFPYWSPYMHILGLIYIRSPPPSSPFSPFFPLFPQTSAAPQGGAQAAAAVSRHRAALRGRCLELLVNTGARVSKLSLTALVLALRLLEWWRDYEAAAAAASRPDEFSFAGLGASSRGDRYTGEKDPDDIPAPLSPLPDDGEENGYCVPLPQDDRICPLCHRPRTNAACLPTGYVFCYRCLVNFVRTHNRCPVSGRRASEKHIRRLYEV</sequence>
<feature type="compositionally biased region" description="Basic and acidic residues" evidence="19">
    <location>
        <begin position="725"/>
        <end position="743"/>
    </location>
</feature>
<accession>A0A0F7VB00</accession>
<dbReference type="GO" id="GO:0005794">
    <property type="term" value="C:Golgi apparatus"/>
    <property type="evidence" value="ECO:0007669"/>
    <property type="project" value="UniProtKB-SubCell"/>
</dbReference>
<dbReference type="GO" id="GO:1990429">
    <property type="term" value="C:peroxisomal importomer complex"/>
    <property type="evidence" value="ECO:0007669"/>
    <property type="project" value="TreeGrafter"/>
</dbReference>
<organism evidence="22">
    <name type="scientific">Toxoplasma gondii (strain ATCC 50861 / VEG)</name>
    <dbReference type="NCBI Taxonomy" id="432359"/>
    <lineage>
        <taxon>Eukaryota</taxon>
        <taxon>Sar</taxon>
        <taxon>Alveolata</taxon>
        <taxon>Apicomplexa</taxon>
        <taxon>Conoidasida</taxon>
        <taxon>Coccidia</taxon>
        <taxon>Eucoccidiorida</taxon>
        <taxon>Eimeriorina</taxon>
        <taxon>Sarcocystidae</taxon>
        <taxon>Toxoplasma</taxon>
    </lineage>
</organism>
<keyword evidence="17" id="KW-0576">Peroxisome</keyword>
<dbReference type="CDD" id="cd16451">
    <property type="entry name" value="mRING_PEX12"/>
    <property type="match status" value="1"/>
</dbReference>
<evidence type="ECO:0000256" key="13">
    <source>
        <dbReference type="ARBA" id="ARBA00022927"/>
    </source>
</evidence>
<keyword evidence="16 20" id="KW-0472">Membrane</keyword>
<dbReference type="GO" id="GO:0016558">
    <property type="term" value="P:protein import into peroxisome matrix"/>
    <property type="evidence" value="ECO:0007669"/>
    <property type="project" value="InterPro"/>
</dbReference>
<evidence type="ECO:0000256" key="5">
    <source>
        <dbReference type="ARBA" id="ARBA00008704"/>
    </source>
</evidence>
<dbReference type="Pfam" id="PF04757">
    <property type="entry name" value="Pex2_Pex12"/>
    <property type="match status" value="1"/>
</dbReference>
<feature type="transmembrane region" description="Helical" evidence="20">
    <location>
        <begin position="807"/>
        <end position="831"/>
    </location>
</feature>
<feature type="compositionally biased region" description="Low complexity" evidence="19">
    <location>
        <begin position="306"/>
        <end position="361"/>
    </location>
</feature>
<evidence type="ECO:0000256" key="20">
    <source>
        <dbReference type="SAM" id="Phobius"/>
    </source>
</evidence>
<dbReference type="InterPro" id="IPR011012">
    <property type="entry name" value="Longin-like_dom_sf"/>
</dbReference>
<dbReference type="Gene3D" id="3.30.40.10">
    <property type="entry name" value="Zinc/RING finger domain, C3HC4 (zinc finger)"/>
    <property type="match status" value="1"/>
</dbReference>
<feature type="compositionally biased region" description="Basic and acidic residues" evidence="19">
    <location>
        <begin position="474"/>
        <end position="490"/>
    </location>
</feature>
<evidence type="ECO:0000256" key="3">
    <source>
        <dbReference type="ARBA" id="ARBA00004585"/>
    </source>
</evidence>
<evidence type="ECO:0000256" key="12">
    <source>
        <dbReference type="ARBA" id="ARBA00022892"/>
    </source>
</evidence>
<dbReference type="GO" id="GO:0008270">
    <property type="term" value="F:zinc ion binding"/>
    <property type="evidence" value="ECO:0007669"/>
    <property type="project" value="UniProtKB-KW"/>
</dbReference>
<evidence type="ECO:0000256" key="16">
    <source>
        <dbReference type="ARBA" id="ARBA00023136"/>
    </source>
</evidence>
<dbReference type="PANTHER" id="PTHR12888">
    <property type="entry name" value="PEROXISOME ASSEMBLY PROTEIN 12 PEROXIN-12"/>
    <property type="match status" value="1"/>
</dbReference>
<gene>
    <name evidence="22" type="ORF">BN1205_004150</name>
</gene>
<dbReference type="Pfam" id="PF04099">
    <property type="entry name" value="Sybindin"/>
    <property type="match status" value="1"/>
</dbReference>
<feature type="region of interest" description="Disordered" evidence="19">
    <location>
        <begin position="715"/>
        <end position="751"/>
    </location>
</feature>
<dbReference type="InterPro" id="IPR013083">
    <property type="entry name" value="Znf_RING/FYVE/PHD"/>
</dbReference>
<dbReference type="GO" id="GO:0016192">
    <property type="term" value="P:vesicle-mediated transport"/>
    <property type="evidence" value="ECO:0007669"/>
    <property type="project" value="UniProtKB-KW"/>
</dbReference>
<feature type="region of interest" description="Disordered" evidence="19">
    <location>
        <begin position="440"/>
        <end position="495"/>
    </location>
</feature>
<dbReference type="PANTHER" id="PTHR12888:SF0">
    <property type="entry name" value="PEROXISOME ASSEMBLY PROTEIN 12"/>
    <property type="match status" value="1"/>
</dbReference>
<dbReference type="AlphaFoldDB" id="A0A0F7VB00"/>
<keyword evidence="9" id="KW-0863">Zinc-finger</keyword>
<evidence type="ECO:0000256" key="10">
    <source>
        <dbReference type="ARBA" id="ARBA00022824"/>
    </source>
</evidence>
<keyword evidence="7 20" id="KW-0812">Transmembrane</keyword>
<dbReference type="GO" id="GO:0005778">
    <property type="term" value="C:peroxisomal membrane"/>
    <property type="evidence" value="ECO:0007669"/>
    <property type="project" value="UniProtKB-SubCell"/>
</dbReference>